<reference evidence="1" key="2">
    <citation type="submission" date="2022-06" db="UniProtKB">
        <authorList>
            <consortium name="EnsemblMetazoa"/>
        </authorList>
    </citation>
    <scope>IDENTIFICATION</scope>
    <source>
        <strain evidence="1">PS312</strain>
    </source>
</reference>
<accession>A0A8R1YC40</accession>
<gene>
    <name evidence="1" type="primary">WBGene00102461</name>
</gene>
<dbReference type="Proteomes" id="UP000005239">
    <property type="component" value="Unassembled WGS sequence"/>
</dbReference>
<evidence type="ECO:0000313" key="2">
    <source>
        <dbReference type="Proteomes" id="UP000005239"/>
    </source>
</evidence>
<protein>
    <submittedName>
        <fullName evidence="1">Uncharacterized protein</fullName>
    </submittedName>
</protein>
<accession>A0A2A6C1G5</accession>
<proteinExistence type="predicted"/>
<keyword evidence="2" id="KW-1185">Reference proteome</keyword>
<organism evidence="1 2">
    <name type="scientific">Pristionchus pacificus</name>
    <name type="common">Parasitic nematode worm</name>
    <dbReference type="NCBI Taxonomy" id="54126"/>
    <lineage>
        <taxon>Eukaryota</taxon>
        <taxon>Metazoa</taxon>
        <taxon>Ecdysozoa</taxon>
        <taxon>Nematoda</taxon>
        <taxon>Chromadorea</taxon>
        <taxon>Rhabditida</taxon>
        <taxon>Rhabditina</taxon>
        <taxon>Diplogasteromorpha</taxon>
        <taxon>Diplogasteroidea</taxon>
        <taxon>Neodiplogasteridae</taxon>
        <taxon>Pristionchus</taxon>
    </lineage>
</organism>
<evidence type="ECO:0000313" key="1">
    <source>
        <dbReference type="EnsemblMetazoa" id="PPA12907.1"/>
    </source>
</evidence>
<name>A0A2A6C1G5_PRIPA</name>
<dbReference type="EnsemblMetazoa" id="PPA12907.1">
    <property type="protein sequence ID" value="PPA12907.1"/>
    <property type="gene ID" value="WBGene00102461"/>
</dbReference>
<dbReference type="AlphaFoldDB" id="A0A2A6C1G5"/>
<reference evidence="2" key="1">
    <citation type="journal article" date="2008" name="Nat. Genet.">
        <title>The Pristionchus pacificus genome provides a unique perspective on nematode lifestyle and parasitism.</title>
        <authorList>
            <person name="Dieterich C."/>
            <person name="Clifton S.W."/>
            <person name="Schuster L.N."/>
            <person name="Chinwalla A."/>
            <person name="Delehaunty K."/>
            <person name="Dinkelacker I."/>
            <person name="Fulton L."/>
            <person name="Fulton R."/>
            <person name="Godfrey J."/>
            <person name="Minx P."/>
            <person name="Mitreva M."/>
            <person name="Roeseler W."/>
            <person name="Tian H."/>
            <person name="Witte H."/>
            <person name="Yang S.P."/>
            <person name="Wilson R.K."/>
            <person name="Sommer R.J."/>
        </authorList>
    </citation>
    <scope>NUCLEOTIDE SEQUENCE [LARGE SCALE GENOMIC DNA]</scope>
    <source>
        <strain evidence="2">PS312</strain>
    </source>
</reference>
<sequence>MHLSLLIFASLLLSVASTKFPRKTPKPKAPIPTGEWVRPGFSTFGIARLGHDLKFGSAEYPGSIADPLSKLTFTFCKHTYCHGEKSDKCIFLCMSIAQKLDYYLVLNHLATWNETTQPDADIQTCQKECVEDCGRKGAYCHECTNLCAIHWEFPDRREYEADFYNAIAQIRANPSFNNL</sequence>